<accession>X0WHP3</accession>
<evidence type="ECO:0000313" key="1">
    <source>
        <dbReference type="EMBL" id="GAG22737.1"/>
    </source>
</evidence>
<organism evidence="1">
    <name type="scientific">marine sediment metagenome</name>
    <dbReference type="NCBI Taxonomy" id="412755"/>
    <lineage>
        <taxon>unclassified sequences</taxon>
        <taxon>metagenomes</taxon>
        <taxon>ecological metagenomes</taxon>
    </lineage>
</organism>
<proteinExistence type="predicted"/>
<reference evidence="1" key="1">
    <citation type="journal article" date="2014" name="Front. Microbiol.">
        <title>High frequency of phylogenetically diverse reductive dehalogenase-homologous genes in deep subseafloor sedimentary metagenomes.</title>
        <authorList>
            <person name="Kawai M."/>
            <person name="Futagami T."/>
            <person name="Toyoda A."/>
            <person name="Takaki Y."/>
            <person name="Nishi S."/>
            <person name="Hori S."/>
            <person name="Arai W."/>
            <person name="Tsubouchi T."/>
            <person name="Morono Y."/>
            <person name="Uchiyama I."/>
            <person name="Ito T."/>
            <person name="Fujiyama A."/>
            <person name="Inagaki F."/>
            <person name="Takami H."/>
        </authorList>
    </citation>
    <scope>NUCLEOTIDE SEQUENCE</scope>
    <source>
        <strain evidence="1">Expedition CK06-06</strain>
    </source>
</reference>
<dbReference type="EMBL" id="BARS01031847">
    <property type="protein sequence ID" value="GAG22737.1"/>
    <property type="molecule type" value="Genomic_DNA"/>
</dbReference>
<feature type="non-terminal residue" evidence="1">
    <location>
        <position position="1"/>
    </location>
</feature>
<dbReference type="AlphaFoldDB" id="X0WHP3"/>
<protein>
    <submittedName>
        <fullName evidence="1">Uncharacterized protein</fullName>
    </submittedName>
</protein>
<name>X0WHP3_9ZZZZ</name>
<gene>
    <name evidence="1" type="ORF">S01H1_49493</name>
</gene>
<sequence length="104" mass="11078">APVGYLGTQAQKIEDINEGDSYDVVASTYSYDGGDWVNFYNGGESLAGHYYASEVGAKIFKSMFGWTPAIADKAVLPGGTKTLGIVGVKGKKTDDIYQNIKSVT</sequence>
<comment type="caution">
    <text evidence="1">The sequence shown here is derived from an EMBL/GenBank/DDBJ whole genome shotgun (WGS) entry which is preliminary data.</text>
</comment>